<comment type="caution">
    <text evidence="1">The sequence shown here is derived from an EMBL/GenBank/DDBJ whole genome shotgun (WGS) entry which is preliminary data.</text>
</comment>
<dbReference type="Proteomes" id="UP001230654">
    <property type="component" value="Unassembled WGS sequence"/>
</dbReference>
<name>A0ABU0NFU5_STRRH</name>
<organism evidence="1 2">
    <name type="scientific">Streptomyces rishiriensis</name>
    <dbReference type="NCBI Taxonomy" id="68264"/>
    <lineage>
        <taxon>Bacteria</taxon>
        <taxon>Bacillati</taxon>
        <taxon>Actinomycetota</taxon>
        <taxon>Actinomycetes</taxon>
        <taxon>Kitasatosporales</taxon>
        <taxon>Streptomycetaceae</taxon>
        <taxon>Streptomyces</taxon>
    </lineage>
</organism>
<accession>A0ABU0NFU5</accession>
<proteinExistence type="predicted"/>
<protein>
    <submittedName>
        <fullName evidence="1">Uncharacterized protein</fullName>
    </submittedName>
</protein>
<keyword evidence="2" id="KW-1185">Reference proteome</keyword>
<sequence>MRQCLLLRGRAGMPAMADPLDREAFVSVSGTFPRRRRRPGR</sequence>
<evidence type="ECO:0000313" key="2">
    <source>
        <dbReference type="Proteomes" id="UP001230654"/>
    </source>
</evidence>
<dbReference type="EMBL" id="JAUSWV010000001">
    <property type="protein sequence ID" value="MDQ0577970.1"/>
    <property type="molecule type" value="Genomic_DNA"/>
</dbReference>
<evidence type="ECO:0000313" key="1">
    <source>
        <dbReference type="EMBL" id="MDQ0577970.1"/>
    </source>
</evidence>
<reference evidence="1 2" key="1">
    <citation type="submission" date="2023-07" db="EMBL/GenBank/DDBJ databases">
        <title>Comparative genomics of wheat-associated soil bacteria to identify genetic determinants of phenazine resistance.</title>
        <authorList>
            <person name="Mouncey N."/>
        </authorList>
    </citation>
    <scope>NUCLEOTIDE SEQUENCE [LARGE SCALE GENOMIC DNA]</scope>
    <source>
        <strain evidence="1 2">B2I6</strain>
    </source>
</reference>
<gene>
    <name evidence="1" type="ORF">QF030_000148</name>
</gene>